<keyword evidence="1" id="KW-0812">Transmembrane</keyword>
<comment type="caution">
    <text evidence="2">The sequence shown here is derived from an EMBL/GenBank/DDBJ whole genome shotgun (WGS) entry which is preliminary data.</text>
</comment>
<dbReference type="Proteomes" id="UP000532194">
    <property type="component" value="Unassembled WGS sequence"/>
</dbReference>
<accession>A0A7Y0EPY5</accession>
<evidence type="ECO:0000313" key="3">
    <source>
        <dbReference type="Proteomes" id="UP000532194"/>
    </source>
</evidence>
<keyword evidence="1" id="KW-1133">Transmembrane helix</keyword>
<name>A0A7Y0EPY5_9BIFI</name>
<evidence type="ECO:0000256" key="1">
    <source>
        <dbReference type="SAM" id="Phobius"/>
    </source>
</evidence>
<keyword evidence="3" id="KW-1185">Reference proteome</keyword>
<reference evidence="2 3" key="1">
    <citation type="submission" date="2020-02" db="EMBL/GenBank/DDBJ databases">
        <title>Characterization of phylogenetic diversity of novel bifidobacterial species isolated in Czech ZOOs.</title>
        <authorList>
            <person name="Lugli G.A."/>
            <person name="Vera N.B."/>
            <person name="Ventura M."/>
        </authorList>
    </citation>
    <scope>NUCLEOTIDE SEQUENCE [LARGE SCALE GENOMIC DNA]</scope>
    <source>
        <strain evidence="2 3">DSM 109957</strain>
    </source>
</reference>
<proteinExistence type="predicted"/>
<protein>
    <submittedName>
        <fullName evidence="2">Uncharacterized protein</fullName>
    </submittedName>
</protein>
<sequence length="150" mass="16539">MQQKCRLSFGICCGVAVAALAINIVLWLVKPSGDYLLTGIWNIAEVFPFLTVIIVPTLPALTMLRFAEHYAAWFRVGIACSLMIVLVGSMIGLLRRPDWLMLPDLYSRHGTVHPPVNCLLAWGALCALMVSLICLPCIVFADGGKRYKFS</sequence>
<feature type="transmembrane region" description="Helical" evidence="1">
    <location>
        <begin position="40"/>
        <end position="61"/>
    </location>
</feature>
<organism evidence="2 3">
    <name type="scientific">Bifidobacterium oedipodis</name>
    <dbReference type="NCBI Taxonomy" id="2675322"/>
    <lineage>
        <taxon>Bacteria</taxon>
        <taxon>Bacillati</taxon>
        <taxon>Actinomycetota</taxon>
        <taxon>Actinomycetes</taxon>
        <taxon>Bifidobacteriales</taxon>
        <taxon>Bifidobacteriaceae</taxon>
        <taxon>Bifidobacterium</taxon>
    </lineage>
</organism>
<dbReference type="AlphaFoldDB" id="A0A7Y0EPY5"/>
<dbReference type="EMBL" id="JAAIII010000004">
    <property type="protein sequence ID" value="NMM94298.1"/>
    <property type="molecule type" value="Genomic_DNA"/>
</dbReference>
<gene>
    <name evidence="2" type="ORF">G1C95_1485</name>
</gene>
<feature type="transmembrane region" description="Helical" evidence="1">
    <location>
        <begin position="7"/>
        <end position="28"/>
    </location>
</feature>
<keyword evidence="1" id="KW-0472">Membrane</keyword>
<feature type="transmembrane region" description="Helical" evidence="1">
    <location>
        <begin position="119"/>
        <end position="141"/>
    </location>
</feature>
<evidence type="ECO:0000313" key="2">
    <source>
        <dbReference type="EMBL" id="NMM94298.1"/>
    </source>
</evidence>
<feature type="transmembrane region" description="Helical" evidence="1">
    <location>
        <begin position="73"/>
        <end position="94"/>
    </location>
</feature>